<keyword evidence="2" id="KW-0325">Glycoprotein</keyword>
<name>A0A218WBQ8_PUNGR</name>
<dbReference type="AlphaFoldDB" id="A0A218WBQ8"/>
<keyword evidence="9" id="KW-1185">Reference proteome</keyword>
<reference evidence="10" key="4">
    <citation type="submission" date="2025-04" db="UniProtKB">
        <authorList>
            <consortium name="RefSeq"/>
        </authorList>
    </citation>
    <scope>IDENTIFICATION</scope>
    <source>
        <tissue evidence="10">Leaf</tissue>
    </source>
</reference>
<evidence type="ECO:0000313" key="7">
    <source>
        <dbReference type="EMBL" id="OWM69631.1"/>
    </source>
</evidence>
<dbReference type="InterPro" id="IPR008972">
    <property type="entry name" value="Cupredoxin"/>
</dbReference>
<dbReference type="PANTHER" id="PTHR33021:SF189">
    <property type="entry name" value="CUCUMBER PEELING CUPREDOXIN-LIKE"/>
    <property type="match status" value="1"/>
</dbReference>
<evidence type="ECO:0000256" key="1">
    <source>
        <dbReference type="ARBA" id="ARBA00023157"/>
    </source>
</evidence>
<evidence type="ECO:0000313" key="8">
    <source>
        <dbReference type="Proteomes" id="UP000197138"/>
    </source>
</evidence>
<dbReference type="EMBL" id="MTKT01004864">
    <property type="protein sequence ID" value="OWM69631.1"/>
    <property type="molecule type" value="Genomic_DNA"/>
</dbReference>
<dbReference type="FunFam" id="2.60.40.420:FF:000034">
    <property type="entry name" value="Cupredoxin superfamily protein"/>
    <property type="match status" value="1"/>
</dbReference>
<keyword evidence="5" id="KW-0732">Signal</keyword>
<dbReference type="Pfam" id="PF02298">
    <property type="entry name" value="Cu_bind_like"/>
    <property type="match status" value="1"/>
</dbReference>
<evidence type="ECO:0000313" key="9">
    <source>
        <dbReference type="Proteomes" id="UP000515151"/>
    </source>
</evidence>
<dbReference type="Gene3D" id="2.60.40.420">
    <property type="entry name" value="Cupredoxins - blue copper proteins"/>
    <property type="match status" value="1"/>
</dbReference>
<evidence type="ECO:0000256" key="5">
    <source>
        <dbReference type="SAM" id="SignalP"/>
    </source>
</evidence>
<evidence type="ECO:0000313" key="10">
    <source>
        <dbReference type="RefSeq" id="XP_031388667.1"/>
    </source>
</evidence>
<feature type="signal peptide" evidence="5">
    <location>
        <begin position="1"/>
        <end position="25"/>
    </location>
</feature>
<feature type="region of interest" description="Disordered" evidence="3">
    <location>
        <begin position="130"/>
        <end position="188"/>
    </location>
</feature>
<keyword evidence="4" id="KW-0472">Membrane</keyword>
<dbReference type="PROSITE" id="PS51485">
    <property type="entry name" value="PHYTOCYANIN"/>
    <property type="match status" value="1"/>
</dbReference>
<evidence type="ECO:0000256" key="3">
    <source>
        <dbReference type="SAM" id="MobiDB-lite"/>
    </source>
</evidence>
<proteinExistence type="predicted"/>
<feature type="transmembrane region" description="Helical" evidence="4">
    <location>
        <begin position="190"/>
        <end position="208"/>
    </location>
</feature>
<dbReference type="InterPro" id="IPR003245">
    <property type="entry name" value="Phytocyanin_dom"/>
</dbReference>
<keyword evidence="4" id="KW-1133">Transmembrane helix</keyword>
<dbReference type="GO" id="GO:0005886">
    <property type="term" value="C:plasma membrane"/>
    <property type="evidence" value="ECO:0007669"/>
    <property type="project" value="TreeGrafter"/>
</dbReference>
<reference evidence="8" key="1">
    <citation type="journal article" date="2017" name="Plant J.">
        <title>The pomegranate (Punica granatum L.) genome and the genomics of punicalagin biosynthesis.</title>
        <authorList>
            <person name="Qin G."/>
            <person name="Xu C."/>
            <person name="Ming R."/>
            <person name="Tang H."/>
            <person name="Guyot R."/>
            <person name="Kramer E.M."/>
            <person name="Hu Y."/>
            <person name="Yi X."/>
            <person name="Qi Y."/>
            <person name="Xu X."/>
            <person name="Gao Z."/>
            <person name="Pan H."/>
            <person name="Jian J."/>
            <person name="Tian Y."/>
            <person name="Yue Z."/>
            <person name="Xu Y."/>
        </authorList>
    </citation>
    <scope>NUCLEOTIDE SEQUENCE [LARGE SCALE GENOMIC DNA]</scope>
    <source>
        <strain evidence="8">cv. Dabenzi</strain>
    </source>
</reference>
<dbReference type="GeneID" id="116201545"/>
<feature type="chain" id="PRO_5044568934" evidence="5">
    <location>
        <begin position="26"/>
        <end position="209"/>
    </location>
</feature>
<reference evidence="7" key="2">
    <citation type="submission" date="2017-06" db="EMBL/GenBank/DDBJ databases">
        <title>The pomegranate genome and the genomics of punicalagin biosynthesis.</title>
        <authorList>
            <person name="Xu C."/>
        </authorList>
    </citation>
    <scope>NUCLEOTIDE SEQUENCE [LARGE SCALE GENOMIC DNA]</scope>
    <source>
        <tissue evidence="7">Fresh leaf</tissue>
    </source>
</reference>
<dbReference type="Proteomes" id="UP000515151">
    <property type="component" value="Chromosome 3"/>
</dbReference>
<evidence type="ECO:0000259" key="6">
    <source>
        <dbReference type="PROSITE" id="PS51485"/>
    </source>
</evidence>
<evidence type="ECO:0000256" key="2">
    <source>
        <dbReference type="ARBA" id="ARBA00023180"/>
    </source>
</evidence>
<protein>
    <submittedName>
        <fullName evidence="10">Cucumber peeling cupredoxin-like</fullName>
    </submittedName>
</protein>
<keyword evidence="1" id="KW-1015">Disulfide bond</keyword>
<accession>A0A218WBQ8</accession>
<dbReference type="Proteomes" id="UP000197138">
    <property type="component" value="Unassembled WGS sequence"/>
</dbReference>
<dbReference type="RefSeq" id="XP_031388667.1">
    <property type="nucleotide sequence ID" value="XM_031532807.1"/>
</dbReference>
<feature type="compositionally biased region" description="Low complexity" evidence="3">
    <location>
        <begin position="163"/>
        <end position="178"/>
    </location>
</feature>
<sequence>MAGEHIIAGVLVGAVLAALLQCGIAQTVHVVGDDLGWVIPQGGASAYDAWAASKTFVIGDTLVFNFATDRHDVLEVPKASFDSCSSANPIGSLITTGPANITLSTAGEHYFICTFSQHCSLGQKLSITVSPPGASPSPRAASTPIPPPSNNTDPAACAPDLAPSPKAAGGPSATSPGMGTPPPPPGSSSHAITASLLFPIISIFISWFM</sequence>
<dbReference type="GO" id="GO:0009055">
    <property type="term" value="F:electron transfer activity"/>
    <property type="evidence" value="ECO:0007669"/>
    <property type="project" value="InterPro"/>
</dbReference>
<gene>
    <name evidence="10" type="primary">LOC116201545</name>
    <name evidence="7" type="ORF">CDL15_Pgr014092</name>
</gene>
<feature type="domain" description="Phytocyanin" evidence="6">
    <location>
        <begin position="27"/>
        <end position="131"/>
    </location>
</feature>
<organism evidence="7 8">
    <name type="scientific">Punica granatum</name>
    <name type="common">Pomegranate</name>
    <dbReference type="NCBI Taxonomy" id="22663"/>
    <lineage>
        <taxon>Eukaryota</taxon>
        <taxon>Viridiplantae</taxon>
        <taxon>Streptophyta</taxon>
        <taxon>Embryophyta</taxon>
        <taxon>Tracheophyta</taxon>
        <taxon>Spermatophyta</taxon>
        <taxon>Magnoliopsida</taxon>
        <taxon>eudicotyledons</taxon>
        <taxon>Gunneridae</taxon>
        <taxon>Pentapetalae</taxon>
        <taxon>rosids</taxon>
        <taxon>malvids</taxon>
        <taxon>Myrtales</taxon>
        <taxon>Lythraceae</taxon>
        <taxon>Punica</taxon>
    </lineage>
</organism>
<dbReference type="CDD" id="cd13920">
    <property type="entry name" value="Stellacyanin"/>
    <property type="match status" value="1"/>
</dbReference>
<reference evidence="9" key="3">
    <citation type="journal article" date="2020" name="Plant Biotechnol. J.">
        <title>The pomegranate (Punica granatum L.) draft genome dissects genetic divergence between soft- and hard-seeded cultivars.</title>
        <authorList>
            <person name="Luo X."/>
            <person name="Li H."/>
            <person name="Wu Z."/>
            <person name="Yao W."/>
            <person name="Zhao P."/>
            <person name="Cao D."/>
            <person name="Yu H."/>
            <person name="Li K."/>
            <person name="Poudel K."/>
            <person name="Zhao D."/>
            <person name="Zhang F."/>
            <person name="Xia X."/>
            <person name="Chen L."/>
            <person name="Wang Q."/>
            <person name="Jing D."/>
            <person name="Cao S."/>
        </authorList>
    </citation>
    <scope>NUCLEOTIDE SEQUENCE [LARGE SCALE GENOMIC DNA]</scope>
</reference>
<dbReference type="OrthoDB" id="5421909at2759"/>
<dbReference type="SUPFAM" id="SSF49503">
    <property type="entry name" value="Cupredoxins"/>
    <property type="match status" value="1"/>
</dbReference>
<dbReference type="InterPro" id="IPR039391">
    <property type="entry name" value="Phytocyanin-like"/>
</dbReference>
<dbReference type="PANTHER" id="PTHR33021">
    <property type="entry name" value="BLUE COPPER PROTEIN"/>
    <property type="match status" value="1"/>
</dbReference>
<feature type="compositionally biased region" description="Low complexity" evidence="3">
    <location>
        <begin position="130"/>
        <end position="143"/>
    </location>
</feature>
<keyword evidence="4" id="KW-0812">Transmembrane</keyword>
<evidence type="ECO:0000256" key="4">
    <source>
        <dbReference type="SAM" id="Phobius"/>
    </source>
</evidence>